<accession>A0A842CTN0</accession>
<dbReference type="AlphaFoldDB" id="A0A842CTN0"/>
<dbReference type="RefSeq" id="WP_185533559.1">
    <property type="nucleotide sequence ID" value="NZ_JAARWW010000005.1"/>
</dbReference>
<dbReference type="Proteomes" id="UP000546806">
    <property type="component" value="Unassembled WGS sequence"/>
</dbReference>
<evidence type="ECO:0000313" key="2">
    <source>
        <dbReference type="Proteomes" id="UP000546806"/>
    </source>
</evidence>
<sequence>MKGYFKIKGLVSDSEYEVEWRDGQFISGDEFLLRLIYLDHSTKLKTNWNLSIANGYSPVSRGKVLEHSLSAYYFIRNEIFDSIIEDVYDGPNLPESPADTIT</sequence>
<dbReference type="EMBL" id="JAARWW010000005">
    <property type="protein sequence ID" value="MBC2004436.1"/>
    <property type="molecule type" value="Genomic_DNA"/>
</dbReference>
<reference evidence="1 2" key="1">
    <citation type="submission" date="2020-03" db="EMBL/GenBank/DDBJ databases">
        <title>Soil Listeria distribution.</title>
        <authorList>
            <person name="Liao J."/>
            <person name="Wiedmann M."/>
        </authorList>
    </citation>
    <scope>NUCLEOTIDE SEQUENCE [LARGE SCALE GENOMIC DNA]</scope>
    <source>
        <strain evidence="1 2">FSL L7-0435</strain>
    </source>
</reference>
<proteinExistence type="predicted"/>
<protein>
    <submittedName>
        <fullName evidence="1">Uncharacterized protein</fullName>
    </submittedName>
</protein>
<comment type="caution">
    <text evidence="1">The sequence shown here is derived from an EMBL/GenBank/DDBJ whole genome shotgun (WGS) entry which is preliminary data.</text>
</comment>
<gene>
    <name evidence="1" type="ORF">HCA78_11700</name>
</gene>
<organism evidence="1 2">
    <name type="scientific">Listeria booriae</name>
    <dbReference type="NCBI Taxonomy" id="1552123"/>
    <lineage>
        <taxon>Bacteria</taxon>
        <taxon>Bacillati</taxon>
        <taxon>Bacillota</taxon>
        <taxon>Bacilli</taxon>
        <taxon>Bacillales</taxon>
        <taxon>Listeriaceae</taxon>
        <taxon>Listeria</taxon>
    </lineage>
</organism>
<evidence type="ECO:0000313" key="1">
    <source>
        <dbReference type="EMBL" id="MBC2004436.1"/>
    </source>
</evidence>
<name>A0A842CTN0_9LIST</name>